<organism evidence="4">
    <name type="scientific">Timema shepardi</name>
    <name type="common">Walking stick</name>
    <dbReference type="NCBI Taxonomy" id="629360"/>
    <lineage>
        <taxon>Eukaryota</taxon>
        <taxon>Metazoa</taxon>
        <taxon>Ecdysozoa</taxon>
        <taxon>Arthropoda</taxon>
        <taxon>Hexapoda</taxon>
        <taxon>Insecta</taxon>
        <taxon>Pterygota</taxon>
        <taxon>Neoptera</taxon>
        <taxon>Polyneoptera</taxon>
        <taxon>Phasmatodea</taxon>
        <taxon>Timematodea</taxon>
        <taxon>Timematoidea</taxon>
        <taxon>Timematidae</taxon>
        <taxon>Timema</taxon>
    </lineage>
</organism>
<keyword evidence="2 3" id="KW-0040">ANK repeat</keyword>
<gene>
    <name evidence="4" type="ORF">TSIB3V08_LOCUS4330</name>
</gene>
<dbReference type="EMBL" id="OC001537">
    <property type="protein sequence ID" value="CAD7260145.1"/>
    <property type="molecule type" value="Genomic_DNA"/>
</dbReference>
<evidence type="ECO:0000313" key="4">
    <source>
        <dbReference type="EMBL" id="CAD7260145.1"/>
    </source>
</evidence>
<evidence type="ECO:0008006" key="5">
    <source>
        <dbReference type="Google" id="ProtNLM"/>
    </source>
</evidence>
<reference evidence="4" key="1">
    <citation type="submission" date="2020-11" db="EMBL/GenBank/DDBJ databases">
        <authorList>
            <person name="Tran Van P."/>
        </authorList>
    </citation>
    <scope>NUCLEOTIDE SEQUENCE</scope>
</reference>
<evidence type="ECO:0000256" key="1">
    <source>
        <dbReference type="ARBA" id="ARBA00022737"/>
    </source>
</evidence>
<dbReference type="SMART" id="SM00248">
    <property type="entry name" value="ANK"/>
    <property type="match status" value="4"/>
</dbReference>
<dbReference type="InterPro" id="IPR002110">
    <property type="entry name" value="Ankyrin_rpt"/>
</dbReference>
<proteinExistence type="predicted"/>
<dbReference type="Gene3D" id="1.25.40.20">
    <property type="entry name" value="Ankyrin repeat-containing domain"/>
    <property type="match status" value="3"/>
</dbReference>
<dbReference type="PRINTS" id="PR01415">
    <property type="entry name" value="ANKYRIN"/>
</dbReference>
<evidence type="ECO:0000256" key="3">
    <source>
        <dbReference type="PROSITE-ProRule" id="PRU00023"/>
    </source>
</evidence>
<dbReference type="PROSITE" id="PS50297">
    <property type="entry name" value="ANK_REP_REGION"/>
    <property type="match status" value="3"/>
</dbReference>
<feature type="repeat" description="ANK" evidence="3">
    <location>
        <begin position="18"/>
        <end position="50"/>
    </location>
</feature>
<dbReference type="SUPFAM" id="SSF48403">
    <property type="entry name" value="Ankyrin repeat"/>
    <property type="match status" value="1"/>
</dbReference>
<feature type="repeat" description="ANK" evidence="3">
    <location>
        <begin position="95"/>
        <end position="117"/>
    </location>
</feature>
<dbReference type="InterPro" id="IPR036770">
    <property type="entry name" value="Ankyrin_rpt-contain_sf"/>
</dbReference>
<keyword evidence="1" id="KW-0677">Repeat</keyword>
<feature type="repeat" description="ANK" evidence="3">
    <location>
        <begin position="129"/>
        <end position="161"/>
    </location>
</feature>
<name>A0A7R9AT53_TIMSH</name>
<dbReference type="PANTHER" id="PTHR24198">
    <property type="entry name" value="ANKYRIN REPEAT AND PROTEIN KINASE DOMAIN-CONTAINING PROTEIN"/>
    <property type="match status" value="1"/>
</dbReference>
<sequence length="184" mass="19897">MNKKHLENSHKPFAPLQNARLLIHWAALGGHEEIVGYLLEKGSPVDPGDDIAMTPLILASSAGKEDVVHTLVAQGAQIVQLLLANNADVNIVDKRGATPLHRAASKGNTEVVKTLLDSSDIKVDPSDAYGNTPLHLACEENRTEEAKMLVLRGAHLDVENKEKKTPLDLAPPALVRQLVALKEH</sequence>
<dbReference type="PANTHER" id="PTHR24198:SF194">
    <property type="entry name" value="INVERSIN-A"/>
    <property type="match status" value="1"/>
</dbReference>
<dbReference type="PROSITE" id="PS50088">
    <property type="entry name" value="ANK_REPEAT"/>
    <property type="match status" value="4"/>
</dbReference>
<accession>A0A7R9AT53</accession>
<evidence type="ECO:0000256" key="2">
    <source>
        <dbReference type="ARBA" id="ARBA00023043"/>
    </source>
</evidence>
<dbReference type="AlphaFoldDB" id="A0A7R9AT53"/>
<protein>
    <recommendedName>
        <fullName evidence="5">26S proteasome non-ATPase regulatory subunit 10</fullName>
    </recommendedName>
</protein>
<dbReference type="Pfam" id="PF12796">
    <property type="entry name" value="Ank_2"/>
    <property type="match status" value="1"/>
</dbReference>
<dbReference type="Pfam" id="PF13637">
    <property type="entry name" value="Ank_4"/>
    <property type="match status" value="1"/>
</dbReference>
<feature type="repeat" description="ANK" evidence="3">
    <location>
        <begin position="51"/>
        <end position="94"/>
    </location>
</feature>